<dbReference type="Pfam" id="PF20469">
    <property type="entry name" value="OLD-like_TOPRIM"/>
    <property type="match status" value="1"/>
</dbReference>
<dbReference type="InterPro" id="IPR003959">
    <property type="entry name" value="ATPase_AAA_core"/>
</dbReference>
<gene>
    <name evidence="3" type="ORF">NG792_22255</name>
</gene>
<accession>A0ABT2NCN8</accession>
<dbReference type="RefSeq" id="WP_261236867.1">
    <property type="nucleotide sequence ID" value="NZ_JAMXFA010000037.1"/>
</dbReference>
<dbReference type="Gene3D" id="3.40.50.300">
    <property type="entry name" value="P-loop containing nucleotide triphosphate hydrolases"/>
    <property type="match status" value="1"/>
</dbReference>
<sequence>MINKSLSFELPLPWQNKTFDTSRIGYINFLVGPNGSGKSKFGKTLKDYLGNARLLGTDRLRGMEQNDPLASYHGDYFSNGLAKTHFNQYKMAGQQGLGIDTIILLEERMDLRIQVEATLSHLFNRKIYIEWDSGNLLARAVLGDSGVSYRLDRDECHGIKELLVLLTHLYNNEYPYLIIDEPELNLHPQYQAFFIQEVRKLAGNPTLDPNKKIVFLVTHSPFILDFRTIEDVKSIISFSLDHSVPKHILDIDEKVSLRLSKVVPRINTHHKQLFFSDNPIFVEGILDAQFIASLQEARGVSVAGAGSCIIDAGGCEEVNRYVELCLLFGKKAHFLYDLDSLFSGNLRACVKDDETVQNFLAHAGVANDFAKYCGELDKKLTEAIDRLLHKPLQGQLSRLHQFLSDLGPKSDWDKKKNWGKARVAVLTALSLYRDEVANALKPVLETEGRKQTVIVEEIEGRLNQITTALRQKNIHLLSGGTLERYLPQYSGDRYDLKDDLKRQAVAEEIEQISAGVAETDLASRYGELFVVVCLLPSKIQVDVDRVLKDYLRRYIHELQVAVTNHQNWKLEQIQSHLNTVQSAAVKIFSIEDLQRNENNHFSAVIVISEMLGQERRLVRVSHQTNAGMDDFEITNYR</sequence>
<dbReference type="PANTHER" id="PTHR43581">
    <property type="entry name" value="ATP/GTP PHOSPHATASE"/>
    <property type="match status" value="1"/>
</dbReference>
<feature type="domain" description="OLD protein-like TOPRIM" evidence="2">
    <location>
        <begin position="274"/>
        <end position="339"/>
    </location>
</feature>
<dbReference type="InterPro" id="IPR051396">
    <property type="entry name" value="Bact_Antivir_Def_Nuclease"/>
</dbReference>
<comment type="caution">
    <text evidence="3">The sequence shown here is derived from an EMBL/GenBank/DDBJ whole genome shotgun (WGS) entry which is preliminary data.</text>
</comment>
<evidence type="ECO:0000259" key="1">
    <source>
        <dbReference type="Pfam" id="PF13304"/>
    </source>
</evidence>
<dbReference type="InterPro" id="IPR027417">
    <property type="entry name" value="P-loop_NTPase"/>
</dbReference>
<reference evidence="3 4" key="1">
    <citation type="journal article" date="2022" name="Front. Microbiol.">
        <title>High genomic differentiation and limited gene flow indicate recent cryptic speciation within the genus Laspinema (cyanobacteria).</title>
        <authorList>
            <person name="Stanojkovic A."/>
            <person name="Skoupy S."/>
            <person name="Skaloud P."/>
            <person name="Dvorak P."/>
        </authorList>
    </citation>
    <scope>NUCLEOTIDE SEQUENCE [LARGE SCALE GENOMIC DNA]</scope>
    <source>
        <strain evidence="3 4">D3b</strain>
    </source>
</reference>
<dbReference type="Pfam" id="PF13304">
    <property type="entry name" value="AAA_21"/>
    <property type="match status" value="1"/>
</dbReference>
<evidence type="ECO:0000313" key="4">
    <source>
        <dbReference type="Proteomes" id="UP001525961"/>
    </source>
</evidence>
<dbReference type="InterPro" id="IPR034139">
    <property type="entry name" value="TOPRIM_OLD"/>
</dbReference>
<evidence type="ECO:0000259" key="2">
    <source>
        <dbReference type="Pfam" id="PF20469"/>
    </source>
</evidence>
<protein>
    <submittedName>
        <fullName evidence="3">AAA family ATPase</fullName>
    </submittedName>
</protein>
<organism evidence="3 4">
    <name type="scientific">Laspinema olomoucense D3b</name>
    <dbReference type="NCBI Taxonomy" id="2953688"/>
    <lineage>
        <taxon>Bacteria</taxon>
        <taxon>Bacillati</taxon>
        <taxon>Cyanobacteriota</taxon>
        <taxon>Cyanophyceae</taxon>
        <taxon>Oscillatoriophycideae</taxon>
        <taxon>Oscillatoriales</taxon>
        <taxon>Laspinemataceae</taxon>
        <taxon>Laspinema</taxon>
        <taxon>Laspinema olomoucense</taxon>
    </lineage>
</organism>
<dbReference type="Proteomes" id="UP001525961">
    <property type="component" value="Unassembled WGS sequence"/>
</dbReference>
<feature type="domain" description="ATPase AAA-type core" evidence="1">
    <location>
        <begin position="158"/>
        <end position="225"/>
    </location>
</feature>
<dbReference type="SUPFAM" id="SSF52540">
    <property type="entry name" value="P-loop containing nucleoside triphosphate hydrolases"/>
    <property type="match status" value="1"/>
</dbReference>
<dbReference type="PANTHER" id="PTHR43581:SF2">
    <property type="entry name" value="EXCINUCLEASE ATPASE SUBUNIT"/>
    <property type="match status" value="1"/>
</dbReference>
<name>A0ABT2NCN8_9CYAN</name>
<dbReference type="EMBL" id="JAMXFA010000037">
    <property type="protein sequence ID" value="MCT7980449.1"/>
    <property type="molecule type" value="Genomic_DNA"/>
</dbReference>
<proteinExistence type="predicted"/>
<evidence type="ECO:0000313" key="3">
    <source>
        <dbReference type="EMBL" id="MCT7980449.1"/>
    </source>
</evidence>
<keyword evidence="4" id="KW-1185">Reference proteome</keyword>